<sequence>MKVRETTLPGVGKKFSLTLHSGDELVIVIHTTGERELFLFPRDADEPCAEIPLTDSEAREVALILGGAAYEPTPLHQAELVLKGLVLEWLTVSQDSPLANHTIAELQIRKRTGVSVIAIKRSERIIPNPDPNEKFEVGDLVLLVGTGEQMRRFQETFGVA</sequence>
<dbReference type="RefSeq" id="WP_259093454.1">
    <property type="nucleotide sequence ID" value="NZ_CP130454.1"/>
</dbReference>
<dbReference type="InterPro" id="IPR036721">
    <property type="entry name" value="RCK_C_sf"/>
</dbReference>
<keyword evidence="3" id="KW-1185">Reference proteome</keyword>
<dbReference type="Proteomes" id="UP001204798">
    <property type="component" value="Unassembled WGS sequence"/>
</dbReference>
<dbReference type="InterPro" id="IPR026278">
    <property type="entry name" value="KhtT"/>
</dbReference>
<comment type="caution">
    <text evidence="2">The sequence shown here is derived from an EMBL/GenBank/DDBJ whole genome shotgun (WGS) entry which is preliminary data.</text>
</comment>
<organism evidence="2 3">
    <name type="scientific">Candidatus Fervidibacter sacchari</name>
    <dbReference type="NCBI Taxonomy" id="1448929"/>
    <lineage>
        <taxon>Bacteria</taxon>
        <taxon>Candidatus Fervidibacterota</taxon>
        <taxon>Candidatus Fervidibacter</taxon>
    </lineage>
</organism>
<dbReference type="Pfam" id="PF02080">
    <property type="entry name" value="TrkA_C"/>
    <property type="match status" value="1"/>
</dbReference>
<dbReference type="EMBL" id="JANUCP010000001">
    <property type="protein sequence ID" value="MCS3918094.1"/>
    <property type="molecule type" value="Genomic_DNA"/>
</dbReference>
<reference evidence="2 3" key="1">
    <citation type="submission" date="2022-08" db="EMBL/GenBank/DDBJ databases">
        <title>Bacterial and archaeal communities from various locations to study Microbial Dark Matter (Phase II).</title>
        <authorList>
            <person name="Stepanauskas R."/>
        </authorList>
    </citation>
    <scope>NUCLEOTIDE SEQUENCE [LARGE SCALE GENOMIC DNA]</scope>
    <source>
        <strain evidence="2 3">PD1</strain>
    </source>
</reference>
<dbReference type="PANTHER" id="PTHR30445:SF8">
    <property type="entry name" value="K(+)_H(+) ANTIPORTER SUBUNIT KHTT"/>
    <property type="match status" value="1"/>
</dbReference>
<dbReference type="InterPro" id="IPR006037">
    <property type="entry name" value="RCK_C"/>
</dbReference>
<dbReference type="PIRSF" id="PIRSF005028">
    <property type="entry name" value="KhtT"/>
    <property type="match status" value="1"/>
</dbReference>
<gene>
    <name evidence="2" type="ORF">M2350_000491</name>
</gene>
<dbReference type="PANTHER" id="PTHR30445">
    <property type="entry name" value="K(+)_H(+) ANTIPORTER SUBUNIT KHTT"/>
    <property type="match status" value="1"/>
</dbReference>
<feature type="domain" description="RCK C-terminal" evidence="1">
    <location>
        <begin position="75"/>
        <end position="159"/>
    </location>
</feature>
<proteinExistence type="predicted"/>
<dbReference type="InterPro" id="IPR050144">
    <property type="entry name" value="AAE_transporter"/>
</dbReference>
<dbReference type="InterPro" id="IPR058776">
    <property type="entry name" value="KhtT-like_N"/>
</dbReference>
<evidence type="ECO:0000313" key="3">
    <source>
        <dbReference type="Proteomes" id="UP001204798"/>
    </source>
</evidence>
<accession>A0ABT2EJG2</accession>
<dbReference type="SUPFAM" id="SSF116726">
    <property type="entry name" value="TrkA C-terminal domain-like"/>
    <property type="match status" value="1"/>
</dbReference>
<dbReference type="Pfam" id="PF25991">
    <property type="entry name" value="KhtT_N"/>
    <property type="match status" value="1"/>
</dbReference>
<dbReference type="Gene3D" id="3.30.70.1450">
    <property type="entry name" value="Regulator of K+ conductance, C-terminal domain"/>
    <property type="match status" value="1"/>
</dbReference>
<dbReference type="PROSITE" id="PS51202">
    <property type="entry name" value="RCK_C"/>
    <property type="match status" value="1"/>
</dbReference>
<name>A0ABT2EJG2_9BACT</name>
<evidence type="ECO:0000313" key="2">
    <source>
        <dbReference type="EMBL" id="MCS3918094.1"/>
    </source>
</evidence>
<evidence type="ECO:0000259" key="1">
    <source>
        <dbReference type="PROSITE" id="PS51202"/>
    </source>
</evidence>
<protein>
    <submittedName>
        <fullName evidence="2">TrkA domain protein</fullName>
    </submittedName>
</protein>